<dbReference type="GO" id="GO:0046872">
    <property type="term" value="F:metal ion binding"/>
    <property type="evidence" value="ECO:0007669"/>
    <property type="project" value="UniProtKB-KW"/>
</dbReference>
<dbReference type="PANTHER" id="PTHR23132">
    <property type="entry name" value="D-ALANINE--D-ALANINE LIGASE"/>
    <property type="match status" value="1"/>
</dbReference>
<evidence type="ECO:0000256" key="2">
    <source>
        <dbReference type="ARBA" id="ARBA00022598"/>
    </source>
</evidence>
<comment type="catalytic activity">
    <reaction evidence="4">
        <text>2 D-alanine + ATP = D-alanyl-D-alanine + ADP + phosphate + H(+)</text>
        <dbReference type="Rhea" id="RHEA:11224"/>
        <dbReference type="ChEBI" id="CHEBI:15378"/>
        <dbReference type="ChEBI" id="CHEBI:30616"/>
        <dbReference type="ChEBI" id="CHEBI:43474"/>
        <dbReference type="ChEBI" id="CHEBI:57416"/>
        <dbReference type="ChEBI" id="CHEBI:57822"/>
        <dbReference type="ChEBI" id="CHEBI:456216"/>
        <dbReference type="EC" id="6.3.2.4"/>
    </reaction>
</comment>
<dbReference type="UniPathway" id="UPA00219"/>
<evidence type="ECO:0000256" key="1">
    <source>
        <dbReference type="ARBA" id="ARBA00010871"/>
    </source>
</evidence>
<keyword evidence="6" id="KW-0464">Manganese</keyword>
<dbReference type="Pfam" id="PF07478">
    <property type="entry name" value="Dala_Dala_lig_C"/>
    <property type="match status" value="1"/>
</dbReference>
<keyword evidence="7" id="KW-0547">Nucleotide-binding</keyword>
<dbReference type="NCBIfam" id="NF002378">
    <property type="entry name" value="PRK01372.1"/>
    <property type="match status" value="1"/>
</dbReference>
<feature type="binding site" evidence="6">
    <location>
        <position position="309"/>
    </location>
    <ligand>
        <name>Mg(2+)</name>
        <dbReference type="ChEBI" id="CHEBI:18420"/>
        <label>2</label>
    </ligand>
</feature>
<dbReference type="PANTHER" id="PTHR23132:SF23">
    <property type="entry name" value="D-ALANINE--D-ALANINE LIGASE B"/>
    <property type="match status" value="1"/>
</dbReference>
<evidence type="ECO:0000256" key="3">
    <source>
        <dbReference type="ARBA" id="ARBA00023316"/>
    </source>
</evidence>
<evidence type="ECO:0000313" key="9">
    <source>
        <dbReference type="EMBL" id="QAY63988.1"/>
    </source>
</evidence>
<keyword evidence="10" id="KW-1185">Reference proteome</keyword>
<dbReference type="SUPFAM" id="SSF56059">
    <property type="entry name" value="Glutathione synthetase ATP-binding domain-like"/>
    <property type="match status" value="1"/>
</dbReference>
<accession>A0A4P6F0X9</accession>
<dbReference type="GO" id="GO:0009252">
    <property type="term" value="P:peptidoglycan biosynthetic process"/>
    <property type="evidence" value="ECO:0007669"/>
    <property type="project" value="UniProtKB-UniRule"/>
</dbReference>
<feature type="active site" evidence="5">
    <location>
        <position position="186"/>
    </location>
</feature>
<dbReference type="PROSITE" id="PS50975">
    <property type="entry name" value="ATP_GRASP"/>
    <property type="match status" value="1"/>
</dbReference>
<name>A0A4P6F0X9_9MICO</name>
<dbReference type="GO" id="GO:0005524">
    <property type="term" value="F:ATP binding"/>
    <property type="evidence" value="ECO:0007669"/>
    <property type="project" value="UniProtKB-UniRule"/>
</dbReference>
<proteinExistence type="inferred from homology"/>
<evidence type="ECO:0000259" key="8">
    <source>
        <dbReference type="PROSITE" id="PS50975"/>
    </source>
</evidence>
<dbReference type="Gene3D" id="3.40.50.20">
    <property type="match status" value="1"/>
</dbReference>
<comment type="pathway">
    <text evidence="4">Cell wall biogenesis; peptidoglycan biosynthesis.</text>
</comment>
<dbReference type="InterPro" id="IPR005905">
    <property type="entry name" value="D_ala_D_ala"/>
</dbReference>
<comment type="cofactor">
    <cofactor evidence="6">
        <name>Mg(2+)</name>
        <dbReference type="ChEBI" id="CHEBI:18420"/>
    </cofactor>
    <cofactor evidence="6">
        <name>Mn(2+)</name>
        <dbReference type="ChEBI" id="CHEBI:29035"/>
    </cofactor>
    <text evidence="6">Binds 2 magnesium or manganese ions per subunit.</text>
</comment>
<feature type="binding site" evidence="6">
    <location>
        <position position="311"/>
    </location>
    <ligand>
        <name>Mg(2+)</name>
        <dbReference type="ChEBI" id="CHEBI:18420"/>
        <label>2</label>
    </ligand>
</feature>
<dbReference type="OrthoDB" id="9813261at2"/>
<evidence type="ECO:0000256" key="4">
    <source>
        <dbReference type="HAMAP-Rule" id="MF_00047"/>
    </source>
</evidence>
<reference evidence="9 10" key="1">
    <citation type="submission" date="2019-01" db="EMBL/GenBank/DDBJ databases">
        <title>Genome sequencing of strain 2JSPR-7.</title>
        <authorList>
            <person name="Heo J."/>
            <person name="Kim S.-J."/>
            <person name="Kim J.-S."/>
            <person name="Hong S.-B."/>
            <person name="Kwon S.-W."/>
        </authorList>
    </citation>
    <scope>NUCLEOTIDE SEQUENCE [LARGE SCALE GENOMIC DNA]</scope>
    <source>
        <strain evidence="9 10">2JSPR-7</strain>
    </source>
</reference>
<dbReference type="EMBL" id="CP035495">
    <property type="protein sequence ID" value="QAY63988.1"/>
    <property type="molecule type" value="Genomic_DNA"/>
</dbReference>
<keyword evidence="2 4" id="KW-0436">Ligase</keyword>
<dbReference type="EC" id="6.3.2.4" evidence="4"/>
<keyword evidence="4" id="KW-0963">Cytoplasm</keyword>
<keyword evidence="6" id="KW-0479">Metal-binding</keyword>
<dbReference type="GO" id="GO:0005737">
    <property type="term" value="C:cytoplasm"/>
    <property type="evidence" value="ECO:0007669"/>
    <property type="project" value="UniProtKB-SubCell"/>
</dbReference>
<feature type="binding site" evidence="6">
    <location>
        <position position="296"/>
    </location>
    <ligand>
        <name>Mg(2+)</name>
        <dbReference type="ChEBI" id="CHEBI:18420"/>
        <label>1</label>
    </ligand>
</feature>
<dbReference type="GO" id="GO:0008716">
    <property type="term" value="F:D-alanine-D-alanine ligase activity"/>
    <property type="evidence" value="ECO:0007669"/>
    <property type="project" value="UniProtKB-UniRule"/>
</dbReference>
<dbReference type="AlphaFoldDB" id="A0A4P6F0X9"/>
<dbReference type="Gene3D" id="3.30.1490.20">
    <property type="entry name" value="ATP-grasp fold, A domain"/>
    <property type="match status" value="1"/>
</dbReference>
<dbReference type="KEGG" id="xyl:ET495_12960"/>
<comment type="function">
    <text evidence="4">Cell wall formation.</text>
</comment>
<comment type="similarity">
    <text evidence="1 4">Belongs to the D-alanine--D-alanine ligase family.</text>
</comment>
<keyword evidence="4" id="KW-0573">Peptidoglycan synthesis</keyword>
<dbReference type="RefSeq" id="WP_129205148.1">
    <property type="nucleotide sequence ID" value="NZ_CP035495.1"/>
</dbReference>
<evidence type="ECO:0000256" key="5">
    <source>
        <dbReference type="PIRSR" id="PIRSR039102-1"/>
    </source>
</evidence>
<dbReference type="GO" id="GO:0008360">
    <property type="term" value="P:regulation of cell shape"/>
    <property type="evidence" value="ECO:0007669"/>
    <property type="project" value="UniProtKB-KW"/>
</dbReference>
<feature type="active site" evidence="5">
    <location>
        <position position="320"/>
    </location>
</feature>
<dbReference type="Gene3D" id="3.30.470.20">
    <property type="entry name" value="ATP-grasp fold, B domain"/>
    <property type="match status" value="1"/>
</dbReference>
<feature type="binding site" evidence="6">
    <location>
        <position position="309"/>
    </location>
    <ligand>
        <name>Mg(2+)</name>
        <dbReference type="ChEBI" id="CHEBI:18420"/>
        <label>1</label>
    </ligand>
</feature>
<evidence type="ECO:0000256" key="6">
    <source>
        <dbReference type="PIRSR" id="PIRSR039102-3"/>
    </source>
</evidence>
<gene>
    <name evidence="4" type="primary">ddl</name>
    <name evidence="9" type="ORF">ET495_12960</name>
</gene>
<dbReference type="SUPFAM" id="SSF52440">
    <property type="entry name" value="PreATP-grasp domain"/>
    <property type="match status" value="1"/>
</dbReference>
<dbReference type="InterPro" id="IPR016185">
    <property type="entry name" value="PreATP-grasp_dom_sf"/>
</dbReference>
<dbReference type="InterPro" id="IPR011095">
    <property type="entry name" value="Dala_Dala_lig_C"/>
</dbReference>
<feature type="domain" description="ATP-grasp" evidence="8">
    <location>
        <begin position="136"/>
        <end position="342"/>
    </location>
</feature>
<keyword evidence="7" id="KW-0067">ATP-binding</keyword>
<dbReference type="Proteomes" id="UP000291758">
    <property type="component" value="Chromosome"/>
</dbReference>
<evidence type="ECO:0000313" key="10">
    <source>
        <dbReference type="Proteomes" id="UP000291758"/>
    </source>
</evidence>
<protein>
    <recommendedName>
        <fullName evidence="4">D-alanine--D-alanine ligase</fullName>
        <ecNumber evidence="4">6.3.2.4</ecNumber>
    </recommendedName>
    <alternativeName>
        <fullName evidence="4">D-Ala-D-Ala ligase</fullName>
    </alternativeName>
    <alternativeName>
        <fullName evidence="4">D-alanylalanine synthetase</fullName>
    </alternativeName>
</protein>
<dbReference type="InterPro" id="IPR011761">
    <property type="entry name" value="ATP-grasp"/>
</dbReference>
<dbReference type="InterPro" id="IPR013815">
    <property type="entry name" value="ATP_grasp_subdomain_1"/>
</dbReference>
<dbReference type="PIRSF" id="PIRSF039102">
    <property type="entry name" value="Ddl/VanB"/>
    <property type="match status" value="1"/>
</dbReference>
<organism evidence="9 10">
    <name type="scientific">Xylanimonas allomyrinae</name>
    <dbReference type="NCBI Taxonomy" id="2509459"/>
    <lineage>
        <taxon>Bacteria</taxon>
        <taxon>Bacillati</taxon>
        <taxon>Actinomycetota</taxon>
        <taxon>Actinomycetes</taxon>
        <taxon>Micrococcales</taxon>
        <taxon>Promicromonosporaceae</taxon>
        <taxon>Xylanimonas</taxon>
    </lineage>
</organism>
<sequence length="356" mass="37683">MTPQISSLSLPDGHGVDVVAPGLSGPPAPTRATPSRGLSVLVLAGGLSHERDVSLRSGRRVAEALRAAGADVSLHDVDSQLLRHLDAQRPDVIWPLLHGAGGEDGSLRDVLELFGVPYVGTGPRASRRAWDKPIVKEQLLAAGLSTPDWLTLPQDLFRDLGAQGVLTIVSERFGLPVVVKPTRGGSALGVTRVHRPEDLARAMVDCFAYGNCALIERAIDGVELAVSVVDGPDGPVALPPVEVVVDGTYDYDARYNAGRVEYFVPARLTSEQAECVARTAVTAHTALELRHLSRTDLILQPDGVAQVLEVNVAPGMTETSLFPQAATAAGHNLAALYRRLAETAARETVPLAVTAR</sequence>
<feature type="active site" evidence="5">
    <location>
        <position position="50"/>
    </location>
</feature>
<keyword evidence="3 4" id="KW-0961">Cell wall biogenesis/degradation</keyword>
<dbReference type="GO" id="GO:0071555">
    <property type="term" value="P:cell wall organization"/>
    <property type="evidence" value="ECO:0007669"/>
    <property type="project" value="UniProtKB-KW"/>
</dbReference>
<dbReference type="HAMAP" id="MF_00047">
    <property type="entry name" value="Dala_Dala_lig"/>
    <property type="match status" value="1"/>
</dbReference>
<evidence type="ECO:0000256" key="7">
    <source>
        <dbReference type="PROSITE-ProRule" id="PRU00409"/>
    </source>
</evidence>
<keyword evidence="4" id="KW-0133">Cell shape</keyword>
<comment type="subcellular location">
    <subcellularLocation>
        <location evidence="4">Cytoplasm</location>
    </subcellularLocation>
</comment>
<keyword evidence="6" id="KW-0460">Magnesium</keyword>